<evidence type="ECO:0000313" key="3">
    <source>
        <dbReference type="Proteomes" id="UP001482620"/>
    </source>
</evidence>
<feature type="compositionally biased region" description="Basic and acidic residues" evidence="1">
    <location>
        <begin position="23"/>
        <end position="61"/>
    </location>
</feature>
<organism evidence="2 3">
    <name type="scientific">Ilyodon furcidens</name>
    <name type="common">goldbreast splitfin</name>
    <dbReference type="NCBI Taxonomy" id="33524"/>
    <lineage>
        <taxon>Eukaryota</taxon>
        <taxon>Metazoa</taxon>
        <taxon>Chordata</taxon>
        <taxon>Craniata</taxon>
        <taxon>Vertebrata</taxon>
        <taxon>Euteleostomi</taxon>
        <taxon>Actinopterygii</taxon>
        <taxon>Neopterygii</taxon>
        <taxon>Teleostei</taxon>
        <taxon>Neoteleostei</taxon>
        <taxon>Acanthomorphata</taxon>
        <taxon>Ovalentaria</taxon>
        <taxon>Atherinomorphae</taxon>
        <taxon>Cyprinodontiformes</taxon>
        <taxon>Goodeidae</taxon>
        <taxon>Ilyodon</taxon>
    </lineage>
</organism>
<evidence type="ECO:0000256" key="1">
    <source>
        <dbReference type="SAM" id="MobiDB-lite"/>
    </source>
</evidence>
<dbReference type="EMBL" id="JAHRIQ010059136">
    <property type="protein sequence ID" value="MEQ2240386.1"/>
    <property type="molecule type" value="Genomic_DNA"/>
</dbReference>
<dbReference type="Proteomes" id="UP001482620">
    <property type="component" value="Unassembled WGS sequence"/>
</dbReference>
<feature type="region of interest" description="Disordered" evidence="1">
    <location>
        <begin position="23"/>
        <end position="76"/>
    </location>
</feature>
<name>A0ABV0U6N9_9TELE</name>
<protein>
    <submittedName>
        <fullName evidence="2">Uncharacterized protein</fullName>
    </submittedName>
</protein>
<comment type="caution">
    <text evidence="2">The sequence shown here is derived from an EMBL/GenBank/DDBJ whole genome shotgun (WGS) entry which is preliminary data.</text>
</comment>
<gene>
    <name evidence="2" type="ORF">ILYODFUR_014382</name>
</gene>
<accession>A0ABV0U6N9</accession>
<reference evidence="2 3" key="1">
    <citation type="submission" date="2021-06" db="EMBL/GenBank/DDBJ databases">
        <authorList>
            <person name="Palmer J.M."/>
        </authorList>
    </citation>
    <scope>NUCLEOTIDE SEQUENCE [LARGE SCALE GENOMIC DNA]</scope>
    <source>
        <strain evidence="3">if_2019</strain>
        <tissue evidence="2">Muscle</tissue>
    </source>
</reference>
<evidence type="ECO:0000313" key="2">
    <source>
        <dbReference type="EMBL" id="MEQ2240386.1"/>
    </source>
</evidence>
<feature type="region of interest" description="Disordered" evidence="1">
    <location>
        <begin position="106"/>
        <end position="141"/>
    </location>
</feature>
<proteinExistence type="predicted"/>
<keyword evidence="3" id="KW-1185">Reference proteome</keyword>
<sequence length="222" mass="24935">MSRKKRESKKLIFKARSKPNKNCIKDVAKNKKKKTMIEKESEDIKIADDKEKAEKEEDKTVSESTNAAQVEAAGEFKKDRKIRCEEDKEVDAGMVISVKKVIKKDGLDKSEDKGEENCTAEREKKDPDVEGSKKIAESLGKEEVEKVAETVVTVETQSETKEKELEGTSKVECVIENGIETDEKRDYTGENTIKTEEPVEVVANETVADPTTTHPNPEEAQE</sequence>